<gene>
    <name evidence="2" type="ORF">BleG1_3306</name>
</gene>
<accession>A0A060M5M1</accession>
<dbReference type="KEGG" id="ble:BleG1_3306"/>
<dbReference type="HOGENOM" id="CLU_036184_0_0_9"/>
<feature type="transmembrane region" description="Helical" evidence="1">
    <location>
        <begin position="86"/>
        <end position="105"/>
    </location>
</feature>
<keyword evidence="1" id="KW-0472">Membrane</keyword>
<feature type="transmembrane region" description="Helical" evidence="1">
    <location>
        <begin position="279"/>
        <end position="297"/>
    </location>
</feature>
<keyword evidence="1" id="KW-0812">Transmembrane</keyword>
<evidence type="ECO:0000256" key="1">
    <source>
        <dbReference type="SAM" id="Phobius"/>
    </source>
</evidence>
<proteinExistence type="predicted"/>
<feature type="transmembrane region" description="Helical" evidence="1">
    <location>
        <begin position="114"/>
        <end position="135"/>
    </location>
</feature>
<dbReference type="OrthoDB" id="2614436at2"/>
<feature type="transmembrane region" description="Helical" evidence="1">
    <location>
        <begin position="207"/>
        <end position="227"/>
    </location>
</feature>
<keyword evidence="3" id="KW-1185">Reference proteome</keyword>
<name>A0A060M5M1_9BACI</name>
<protein>
    <recommendedName>
        <fullName evidence="4">YndJ-like protein</fullName>
    </recommendedName>
</protein>
<evidence type="ECO:0008006" key="4">
    <source>
        <dbReference type="Google" id="ProtNLM"/>
    </source>
</evidence>
<feature type="transmembrane region" description="Helical" evidence="1">
    <location>
        <begin position="239"/>
        <end position="259"/>
    </location>
</feature>
<dbReference type="RefSeq" id="WP_038483242.1">
    <property type="nucleotide sequence ID" value="NZ_CP003923.1"/>
</dbReference>
<feature type="transmembrane region" description="Helical" evidence="1">
    <location>
        <begin position="12"/>
        <end position="41"/>
    </location>
</feature>
<feature type="transmembrane region" description="Helical" evidence="1">
    <location>
        <begin position="155"/>
        <end position="173"/>
    </location>
</feature>
<dbReference type="InterPro" id="IPR025450">
    <property type="entry name" value="YndJ-like"/>
</dbReference>
<reference evidence="2 3" key="1">
    <citation type="journal article" date="2014" name="Gene">
        <title>A comparative genomic analysis of the alkalitolerant soil bacterium Bacillus lehensis G1.</title>
        <authorList>
            <person name="Noor Y.M."/>
            <person name="Samsulrizal N.H."/>
            <person name="Jema'on N.A."/>
            <person name="Low K.O."/>
            <person name="Ramli A.N."/>
            <person name="Alias N.I."/>
            <person name="Damis S.I."/>
            <person name="Fuzi S.F."/>
            <person name="Isa M.N."/>
            <person name="Murad A.M."/>
            <person name="Raih M.F."/>
            <person name="Bakar F.D."/>
            <person name="Najimudin N."/>
            <person name="Mahadi N.M."/>
            <person name="Illias R.M."/>
        </authorList>
    </citation>
    <scope>NUCLEOTIDE SEQUENCE [LARGE SCALE GENOMIC DNA]</scope>
    <source>
        <strain evidence="2 3">G1</strain>
    </source>
</reference>
<dbReference type="eggNOG" id="ENOG502ZAB6">
    <property type="taxonomic scope" value="Bacteria"/>
</dbReference>
<dbReference type="STRING" id="1246626.BleG1_3306"/>
<dbReference type="AlphaFoldDB" id="A0A060M5M1"/>
<evidence type="ECO:0000313" key="3">
    <source>
        <dbReference type="Proteomes" id="UP000027142"/>
    </source>
</evidence>
<evidence type="ECO:0000313" key="2">
    <source>
        <dbReference type="EMBL" id="AIC95853.1"/>
    </source>
</evidence>
<organism evidence="2 3">
    <name type="scientific">Shouchella lehensis G1</name>
    <dbReference type="NCBI Taxonomy" id="1246626"/>
    <lineage>
        <taxon>Bacteria</taxon>
        <taxon>Bacillati</taxon>
        <taxon>Bacillota</taxon>
        <taxon>Bacilli</taxon>
        <taxon>Bacillales</taxon>
        <taxon>Bacillaceae</taxon>
        <taxon>Shouchella</taxon>
    </lineage>
</organism>
<dbReference type="Pfam" id="PF14158">
    <property type="entry name" value="YndJ"/>
    <property type="match status" value="1"/>
</dbReference>
<dbReference type="EMBL" id="CP003923">
    <property type="protein sequence ID" value="AIC95853.1"/>
    <property type="molecule type" value="Genomic_DNA"/>
</dbReference>
<dbReference type="Proteomes" id="UP000027142">
    <property type="component" value="Chromosome"/>
</dbReference>
<sequence>MHVYLVYSAVFLLWALFFKPTGIDLGLGFAVMVIVPLATVLITKTNKDTPYILIMTWLQRWMYLFSIAGLASITVEIVWVGTLFSIVWLGATLVIACYGFFRLSLQGFRDAEEVLINVGCIYLAIGGGWFVLSAVQATTFLSYSQTIIDLTAIHFHYSAFVLPIASGMLGRWLKRQSIPLTGFAYLAAGILVGPILVALGIEFGPPLEPVLVLIYIFFVFWLALIAIRFSFVLRGWLRWFLLLAHVVLFMTMVLSYVYSAGLAWAPQRLTIPDMVRFHGMANAFGYALLVLMVWIVVRPTADHTFRMPLQPMRGKKYIQDQLFNHVELKPTNALIKKWREYEHEQFQIEKVNPNVLQFHEQTSRYSLEATIKWQPPFRWLLPILLFVTKQLKQLHLPADEIPMEGDTYTLVSTDQQHTTVWVRKHAQTKEPIFTAYYSNWLGSKRYNFIQLPLPFGVLTGLLLPLNDEGDGLYLMGDQTDPFTGVYLSFWKWTWKTPLRETFHLVEKEGTLHAKHAISFFRKEMITIKYVMNEDKSPQSGL</sequence>
<feature type="transmembrane region" description="Helical" evidence="1">
    <location>
        <begin position="61"/>
        <end position="80"/>
    </location>
</feature>
<dbReference type="PATRIC" id="fig|1246626.3.peg.3283"/>
<feature type="transmembrane region" description="Helical" evidence="1">
    <location>
        <begin position="180"/>
        <end position="201"/>
    </location>
</feature>
<keyword evidence="1" id="KW-1133">Transmembrane helix</keyword>